<evidence type="ECO:0000313" key="2">
    <source>
        <dbReference type="EMBL" id="KAF2492543.1"/>
    </source>
</evidence>
<proteinExistence type="predicted"/>
<evidence type="ECO:0000313" key="3">
    <source>
        <dbReference type="Proteomes" id="UP000799750"/>
    </source>
</evidence>
<protein>
    <submittedName>
        <fullName evidence="2">Uncharacterized protein</fullName>
    </submittedName>
</protein>
<organism evidence="2 3">
    <name type="scientific">Lophium mytilinum</name>
    <dbReference type="NCBI Taxonomy" id="390894"/>
    <lineage>
        <taxon>Eukaryota</taxon>
        <taxon>Fungi</taxon>
        <taxon>Dikarya</taxon>
        <taxon>Ascomycota</taxon>
        <taxon>Pezizomycotina</taxon>
        <taxon>Dothideomycetes</taxon>
        <taxon>Pleosporomycetidae</taxon>
        <taxon>Mytilinidiales</taxon>
        <taxon>Mytilinidiaceae</taxon>
        <taxon>Lophium</taxon>
    </lineage>
</organism>
<dbReference type="AlphaFoldDB" id="A0A6A6QLG0"/>
<sequence length="121" mass="12891">MRPSALKNLVACAPLAFIPMSMALGFAHYRGPACSGDKLGDEAFGPAQGCHVRDDSKGMGVIVSSTGPTDVNQLAVFFKNDSCNEAEVVETIDSDCSNIQEWSSYYVLDVCEGKSADCVME</sequence>
<dbReference type="EMBL" id="MU004193">
    <property type="protein sequence ID" value="KAF2492543.1"/>
    <property type="molecule type" value="Genomic_DNA"/>
</dbReference>
<keyword evidence="3" id="KW-1185">Reference proteome</keyword>
<evidence type="ECO:0000256" key="1">
    <source>
        <dbReference type="SAM" id="SignalP"/>
    </source>
</evidence>
<feature type="signal peptide" evidence="1">
    <location>
        <begin position="1"/>
        <end position="23"/>
    </location>
</feature>
<name>A0A6A6QLG0_9PEZI</name>
<accession>A0A6A6QLG0</accession>
<gene>
    <name evidence="2" type="ORF">BU16DRAFT_619956</name>
</gene>
<keyword evidence="1" id="KW-0732">Signal</keyword>
<dbReference type="Proteomes" id="UP000799750">
    <property type="component" value="Unassembled WGS sequence"/>
</dbReference>
<feature type="chain" id="PRO_5025555411" evidence="1">
    <location>
        <begin position="24"/>
        <end position="121"/>
    </location>
</feature>
<reference evidence="2" key="1">
    <citation type="journal article" date="2020" name="Stud. Mycol.">
        <title>101 Dothideomycetes genomes: a test case for predicting lifestyles and emergence of pathogens.</title>
        <authorList>
            <person name="Haridas S."/>
            <person name="Albert R."/>
            <person name="Binder M."/>
            <person name="Bloem J."/>
            <person name="Labutti K."/>
            <person name="Salamov A."/>
            <person name="Andreopoulos B."/>
            <person name="Baker S."/>
            <person name="Barry K."/>
            <person name="Bills G."/>
            <person name="Bluhm B."/>
            <person name="Cannon C."/>
            <person name="Castanera R."/>
            <person name="Culley D."/>
            <person name="Daum C."/>
            <person name="Ezra D."/>
            <person name="Gonzalez J."/>
            <person name="Henrissat B."/>
            <person name="Kuo A."/>
            <person name="Liang C."/>
            <person name="Lipzen A."/>
            <person name="Lutzoni F."/>
            <person name="Magnuson J."/>
            <person name="Mondo S."/>
            <person name="Nolan M."/>
            <person name="Ohm R."/>
            <person name="Pangilinan J."/>
            <person name="Park H.-J."/>
            <person name="Ramirez L."/>
            <person name="Alfaro M."/>
            <person name="Sun H."/>
            <person name="Tritt A."/>
            <person name="Yoshinaga Y."/>
            <person name="Zwiers L.-H."/>
            <person name="Turgeon B."/>
            <person name="Goodwin S."/>
            <person name="Spatafora J."/>
            <person name="Crous P."/>
            <person name="Grigoriev I."/>
        </authorList>
    </citation>
    <scope>NUCLEOTIDE SEQUENCE</scope>
    <source>
        <strain evidence="2">CBS 269.34</strain>
    </source>
</reference>